<dbReference type="SUPFAM" id="SSF81901">
    <property type="entry name" value="HCP-like"/>
    <property type="match status" value="1"/>
</dbReference>
<dbReference type="GO" id="GO:0006508">
    <property type="term" value="P:proteolysis"/>
    <property type="evidence" value="ECO:0007669"/>
    <property type="project" value="InterPro"/>
</dbReference>
<dbReference type="SUPFAM" id="SSF53850">
    <property type="entry name" value="Periplasmic binding protein-like II"/>
    <property type="match status" value="1"/>
</dbReference>
<feature type="signal peptide" evidence="2">
    <location>
        <begin position="1"/>
        <end position="24"/>
    </location>
</feature>
<dbReference type="InterPro" id="IPR011990">
    <property type="entry name" value="TPR-like_helical_dom_sf"/>
</dbReference>
<dbReference type="GO" id="GO:0004252">
    <property type="term" value="F:serine-type endopeptidase activity"/>
    <property type="evidence" value="ECO:0007669"/>
    <property type="project" value="InterPro"/>
</dbReference>
<gene>
    <name evidence="3" type="ORF">C8D92_105183</name>
</gene>
<reference evidence="3 4" key="1">
    <citation type="submission" date="2018-04" db="EMBL/GenBank/DDBJ databases">
        <title>Genomic Encyclopedia of Type Strains, Phase IV (KMG-IV): sequencing the most valuable type-strain genomes for metagenomic binning, comparative biology and taxonomic classification.</title>
        <authorList>
            <person name="Goeker M."/>
        </authorList>
    </citation>
    <scope>NUCLEOTIDE SEQUENCE [LARGE SCALE GENOMIC DNA]</scope>
    <source>
        <strain evidence="3 4">DSM 28688</strain>
    </source>
</reference>
<dbReference type="InterPro" id="IPR018392">
    <property type="entry name" value="LysM"/>
</dbReference>
<keyword evidence="2" id="KW-0732">Signal</keyword>
<dbReference type="PANTHER" id="PTHR43019:SF23">
    <property type="entry name" value="PROTEASE DO-LIKE 5, CHLOROPLASTIC"/>
    <property type="match status" value="1"/>
</dbReference>
<proteinExistence type="predicted"/>
<dbReference type="RefSeq" id="WP_116919164.1">
    <property type="nucleotide sequence ID" value="NZ_QEKQ01000005.1"/>
</dbReference>
<dbReference type="Gene3D" id="1.25.40.10">
    <property type="entry name" value="Tetratricopeptide repeat domain"/>
    <property type="match status" value="1"/>
</dbReference>
<evidence type="ECO:0000313" key="3">
    <source>
        <dbReference type="EMBL" id="PVY76430.1"/>
    </source>
</evidence>
<dbReference type="Pfam" id="PF13365">
    <property type="entry name" value="Trypsin_2"/>
    <property type="match status" value="1"/>
</dbReference>
<feature type="chain" id="PRO_5015558044" evidence="2">
    <location>
        <begin position="25"/>
        <end position="761"/>
    </location>
</feature>
<dbReference type="Pfam" id="PF08238">
    <property type="entry name" value="Sel1"/>
    <property type="match status" value="2"/>
</dbReference>
<organism evidence="3 4">
    <name type="scientific">Tamilnaduibacter salinus</name>
    <dbReference type="NCBI Taxonomy" id="1484056"/>
    <lineage>
        <taxon>Bacteria</taxon>
        <taxon>Pseudomonadati</taxon>
        <taxon>Pseudomonadota</taxon>
        <taxon>Gammaproteobacteria</taxon>
        <taxon>Pseudomonadales</taxon>
        <taxon>Marinobacteraceae</taxon>
        <taxon>Tamilnaduibacter</taxon>
    </lineage>
</organism>
<accession>A0A2U1CWS1</accession>
<dbReference type="OrthoDB" id="1522627at2"/>
<dbReference type="InterPro" id="IPR009003">
    <property type="entry name" value="Peptidase_S1_PA"/>
</dbReference>
<dbReference type="EMBL" id="QEKQ01000005">
    <property type="protein sequence ID" value="PVY76430.1"/>
    <property type="molecule type" value="Genomic_DNA"/>
</dbReference>
<protein>
    <submittedName>
        <fullName evidence="3">Sel1 repeat-containing protein</fullName>
    </submittedName>
</protein>
<comment type="caution">
    <text evidence="3">The sequence shown here is derived from an EMBL/GenBank/DDBJ whole genome shotgun (WGS) entry which is preliminary data.</text>
</comment>
<dbReference type="InterPro" id="IPR036779">
    <property type="entry name" value="LysM_dom_sf"/>
</dbReference>
<dbReference type="SUPFAM" id="SSF50494">
    <property type="entry name" value="Trypsin-like serine proteases"/>
    <property type="match status" value="1"/>
</dbReference>
<dbReference type="InterPro" id="IPR043504">
    <property type="entry name" value="Peptidase_S1_PA_chymotrypsin"/>
</dbReference>
<feature type="region of interest" description="Disordered" evidence="1">
    <location>
        <begin position="526"/>
        <end position="555"/>
    </location>
</feature>
<dbReference type="Gene3D" id="2.40.10.10">
    <property type="entry name" value="Trypsin-like serine proteases"/>
    <property type="match status" value="2"/>
</dbReference>
<evidence type="ECO:0000256" key="2">
    <source>
        <dbReference type="SAM" id="SignalP"/>
    </source>
</evidence>
<dbReference type="InterPro" id="IPR001940">
    <property type="entry name" value="Peptidase_S1C"/>
</dbReference>
<dbReference type="SMART" id="SM00671">
    <property type="entry name" value="SEL1"/>
    <property type="match status" value="2"/>
</dbReference>
<dbReference type="Proteomes" id="UP000245887">
    <property type="component" value="Unassembled WGS sequence"/>
</dbReference>
<dbReference type="InterPro" id="IPR006597">
    <property type="entry name" value="Sel1-like"/>
</dbReference>
<dbReference type="Gene3D" id="3.10.350.10">
    <property type="entry name" value="LysM domain"/>
    <property type="match status" value="1"/>
</dbReference>
<sequence length="761" mass="84439">MHTLKSFIIGALLLVVSLSNGVAAERCGGTHVTRTGETIYDIANTYYGDGRKWTLIYYANRDALRSNPSDIPRGTRLRIPCLESSEADERTLQKDDADLKLLTGGNYEPFTGQSLPGGGLITELVNASFENSPSPVPFSLTWEDDWSKHLFPLLDKKAYDVGFPWLQPNCEENRSNERCRNFHFSEPLFEMLVLLFTRKNAGFEYREDADLHGKTLCRPKGYYDHDLDRRGRRWLSQGHVKLVRGESLDDCFQRLVRGQIDGVTVNEFTGRLTIKEQGLESQVKAMERPISIEGLHVVVSKTHARGTAFMYRFNAGLARLKESERYETILSRHMDNFWRYIEADTEGAPKSKPKPEPEPPPKPAPKPEPKPPASAQSACKAQAMAIHLLLKEDAPRKAVPLLRQAVAAELPTSEYLLGFLTTIGKGITRDPARGVELYKKAAADGHAMAAFKLGFAYYQGKGVEKSGAESVYWFLAADKLSTSGNNRMGSLTDKQNKVLQNLMTTIREEYPANRRKAHGTRFDAWRQNNQSRYPDCKATAGSPRPKADEGDPSLAGTGTGFFVSDRGHVLTNHHVVDECERLEIRTLGNPIADARLVNVSKKDDLALLKTTDFDVPMVARFRTHSDPRLGDPVYIFGFPLSHTLTKSGNLTNGIISGLEGMGGLSTHYQTTAPIQPGNSGGPVVDKDGNVVAVVVSTVNQEYFRTKFKTDVQNANFVIKGHVARGFLRANGVDVLTSRESDAAGNGPRIVRKIATHVRCYK</sequence>
<feature type="compositionally biased region" description="Basic and acidic residues" evidence="1">
    <location>
        <begin position="347"/>
        <end position="369"/>
    </location>
</feature>
<name>A0A2U1CWS1_9GAMM</name>
<evidence type="ECO:0000256" key="1">
    <source>
        <dbReference type="SAM" id="MobiDB-lite"/>
    </source>
</evidence>
<dbReference type="PRINTS" id="PR00834">
    <property type="entry name" value="PROTEASES2C"/>
</dbReference>
<evidence type="ECO:0000313" key="4">
    <source>
        <dbReference type="Proteomes" id="UP000245887"/>
    </source>
</evidence>
<dbReference type="CDD" id="cd00118">
    <property type="entry name" value="LysM"/>
    <property type="match status" value="1"/>
</dbReference>
<feature type="region of interest" description="Disordered" evidence="1">
    <location>
        <begin position="345"/>
        <end position="377"/>
    </location>
</feature>
<dbReference type="PANTHER" id="PTHR43019">
    <property type="entry name" value="SERINE ENDOPROTEASE DEGS"/>
    <property type="match status" value="1"/>
</dbReference>
<dbReference type="Gene3D" id="3.40.190.10">
    <property type="entry name" value="Periplasmic binding protein-like II"/>
    <property type="match status" value="2"/>
</dbReference>
<dbReference type="AlphaFoldDB" id="A0A2U1CWS1"/>